<dbReference type="GO" id="GO:0006355">
    <property type="term" value="P:regulation of DNA-templated transcription"/>
    <property type="evidence" value="ECO:0007669"/>
    <property type="project" value="InterPro"/>
</dbReference>
<organism evidence="5 6">
    <name type="scientific">Pararhodospirillum photometricum DSM 122</name>
    <dbReference type="NCBI Taxonomy" id="1150469"/>
    <lineage>
        <taxon>Bacteria</taxon>
        <taxon>Pseudomonadati</taxon>
        <taxon>Pseudomonadota</taxon>
        <taxon>Alphaproteobacteria</taxon>
        <taxon>Rhodospirillales</taxon>
        <taxon>Rhodospirillaceae</taxon>
        <taxon>Pararhodospirillum</taxon>
    </lineage>
</organism>
<accession>H6SQ31</accession>
<dbReference type="OrthoDB" id="7345476at2"/>
<dbReference type="InterPro" id="IPR016032">
    <property type="entry name" value="Sig_transdc_resp-reg_C-effctor"/>
</dbReference>
<keyword evidence="1" id="KW-0805">Transcription regulation</keyword>
<dbReference type="PANTHER" id="PTHR44688:SF16">
    <property type="entry name" value="DNA-BINDING TRANSCRIPTIONAL ACTIVATOR DEVR_DOSR"/>
    <property type="match status" value="1"/>
</dbReference>
<dbReference type="InterPro" id="IPR005143">
    <property type="entry name" value="TF_LuxR_autoind-bd_dom"/>
</dbReference>
<evidence type="ECO:0000313" key="5">
    <source>
        <dbReference type="EMBL" id="CCG07301.1"/>
    </source>
</evidence>
<evidence type="ECO:0000256" key="2">
    <source>
        <dbReference type="ARBA" id="ARBA00023125"/>
    </source>
</evidence>
<evidence type="ECO:0000313" key="6">
    <source>
        <dbReference type="Proteomes" id="UP000033220"/>
    </source>
</evidence>
<dbReference type="RefSeq" id="WP_014413941.1">
    <property type="nucleotide sequence ID" value="NC_017059.1"/>
</dbReference>
<dbReference type="Gene3D" id="3.30.450.80">
    <property type="entry name" value="Transcription factor LuxR-like, autoinducer-binding domain"/>
    <property type="match status" value="1"/>
</dbReference>
<dbReference type="SUPFAM" id="SSF75516">
    <property type="entry name" value="Pheromone-binding domain of LuxR-like quorum-sensing transcription factors"/>
    <property type="match status" value="1"/>
</dbReference>
<dbReference type="Gene3D" id="1.10.10.10">
    <property type="entry name" value="Winged helix-like DNA-binding domain superfamily/Winged helix DNA-binding domain"/>
    <property type="match status" value="1"/>
</dbReference>
<dbReference type="Pfam" id="PF00196">
    <property type="entry name" value="GerE"/>
    <property type="match status" value="1"/>
</dbReference>
<dbReference type="PROSITE" id="PS00622">
    <property type="entry name" value="HTH_LUXR_1"/>
    <property type="match status" value="1"/>
</dbReference>
<keyword evidence="2" id="KW-0238">DNA-binding</keyword>
<dbReference type="CDD" id="cd06170">
    <property type="entry name" value="LuxR_C_like"/>
    <property type="match status" value="1"/>
</dbReference>
<dbReference type="HOGENOM" id="CLU_072786_4_1_5"/>
<reference evidence="5 6" key="1">
    <citation type="submission" date="2012-02" db="EMBL/GenBank/DDBJ databases">
        <title>Shotgun genome sequence of Phaeospirillum photometricum DSM 122.</title>
        <authorList>
            <person name="Duquesne K."/>
            <person name="Sturgis J."/>
        </authorList>
    </citation>
    <scope>NUCLEOTIDE SEQUENCE [LARGE SCALE GENOMIC DNA]</scope>
    <source>
        <strain evidence="6">DSM122</strain>
    </source>
</reference>
<dbReference type="eggNOG" id="COG2197">
    <property type="taxonomic scope" value="Bacteria"/>
</dbReference>
<dbReference type="PATRIC" id="fig|1150469.3.peg.778"/>
<dbReference type="STRING" id="1150469.RSPPHO_00675"/>
<dbReference type="SMART" id="SM00421">
    <property type="entry name" value="HTH_LUXR"/>
    <property type="match status" value="1"/>
</dbReference>
<name>H6SQ31_PARPM</name>
<dbReference type="GO" id="GO:0003677">
    <property type="term" value="F:DNA binding"/>
    <property type="evidence" value="ECO:0007669"/>
    <property type="project" value="UniProtKB-KW"/>
</dbReference>
<dbReference type="InterPro" id="IPR036693">
    <property type="entry name" value="TF_LuxR_autoind-bd_dom_sf"/>
</dbReference>
<evidence type="ECO:0000259" key="4">
    <source>
        <dbReference type="PROSITE" id="PS50043"/>
    </source>
</evidence>
<gene>
    <name evidence="5" type="ORF">RSPPHO_00675</name>
</gene>
<dbReference type="Proteomes" id="UP000033220">
    <property type="component" value="Chromosome DSM 122"/>
</dbReference>
<dbReference type="EMBL" id="HE663493">
    <property type="protein sequence ID" value="CCG07301.1"/>
    <property type="molecule type" value="Genomic_DNA"/>
</dbReference>
<keyword evidence="6" id="KW-1185">Reference proteome</keyword>
<dbReference type="SUPFAM" id="SSF46894">
    <property type="entry name" value="C-terminal effector domain of the bipartite response regulators"/>
    <property type="match status" value="1"/>
</dbReference>
<dbReference type="PROSITE" id="PS50043">
    <property type="entry name" value="HTH_LUXR_2"/>
    <property type="match status" value="1"/>
</dbReference>
<proteinExistence type="predicted"/>
<sequence>MISDAPIELIVTTFQTRLARCQSSAACWSLMRASFADLGFPHVSYGGLFAPHHRADLQRETLYQSHFPEDFIAHYDQAQHVRHDVAVQWAFRFDEAVSWLHLRTKTTQTPRQAEVWRDGIGFGVRNGISLPLRFGREASPGGLFLSATGLDDAGWEALNRTQGRAVVVMSHAFHEAMQRFPLFSDRVNPFDKVVQLSERERECLLWAARGCQVGEVADCLGVADRTVEHHLGSARRRLAARTTAQAVARAMGLGLLYDGIASPALPALWESAISDEPLAV</sequence>
<protein>
    <submittedName>
        <fullName evidence="5">Transcriptional regulator, LuxR family</fullName>
    </submittedName>
</protein>
<dbReference type="AlphaFoldDB" id="H6SQ31"/>
<evidence type="ECO:0000256" key="3">
    <source>
        <dbReference type="ARBA" id="ARBA00023163"/>
    </source>
</evidence>
<evidence type="ECO:0000256" key="1">
    <source>
        <dbReference type="ARBA" id="ARBA00023015"/>
    </source>
</evidence>
<dbReference type="InterPro" id="IPR036388">
    <property type="entry name" value="WH-like_DNA-bd_sf"/>
</dbReference>
<dbReference type="PRINTS" id="PR00038">
    <property type="entry name" value="HTHLUXR"/>
</dbReference>
<dbReference type="KEGG" id="rpm:RSPPHO_00675"/>
<dbReference type="PANTHER" id="PTHR44688">
    <property type="entry name" value="DNA-BINDING TRANSCRIPTIONAL ACTIVATOR DEVR_DOSR"/>
    <property type="match status" value="1"/>
</dbReference>
<keyword evidence="3" id="KW-0804">Transcription</keyword>
<feature type="domain" description="HTH luxR-type" evidence="4">
    <location>
        <begin position="189"/>
        <end position="254"/>
    </location>
</feature>
<dbReference type="Pfam" id="PF03472">
    <property type="entry name" value="Autoind_bind"/>
    <property type="match status" value="1"/>
</dbReference>
<dbReference type="InterPro" id="IPR000792">
    <property type="entry name" value="Tscrpt_reg_LuxR_C"/>
</dbReference>